<dbReference type="AlphaFoldDB" id="A0A193C2P4"/>
<dbReference type="eggNOG" id="COG2203">
    <property type="taxonomic scope" value="Bacteria"/>
</dbReference>
<dbReference type="KEGG" id="aori:SD37_25750"/>
<dbReference type="GO" id="GO:0003723">
    <property type="term" value="F:RNA binding"/>
    <property type="evidence" value="ECO:0007669"/>
    <property type="project" value="InterPro"/>
</dbReference>
<dbReference type="InterPro" id="IPR003018">
    <property type="entry name" value="GAF"/>
</dbReference>
<dbReference type="STRING" id="31958.SD37_25750"/>
<reference evidence="4 5" key="1">
    <citation type="journal article" date="2015" name="Genome Announc.">
        <title>Draft Genome Sequence of Norvancomycin-Producing Strain Amycolatopsis orientalis CPCC200066.</title>
        <authorList>
            <person name="Lei X."/>
            <person name="Yuan F."/>
            <person name="Shi Y."/>
            <person name="Li X."/>
            <person name="Wang L."/>
            <person name="Hong B."/>
        </authorList>
    </citation>
    <scope>NUCLEOTIDE SEQUENCE [LARGE SCALE GENOMIC DNA]</scope>
    <source>
        <strain evidence="4 5">B-37</strain>
    </source>
</reference>
<dbReference type="Gene3D" id="3.30.450.40">
    <property type="match status" value="1"/>
</dbReference>
<gene>
    <name evidence="4" type="ORF">SD37_25750</name>
</gene>
<keyword evidence="1" id="KW-0805">Transcription regulation</keyword>
<dbReference type="InterPro" id="IPR012074">
    <property type="entry name" value="GAF_ANTAR"/>
</dbReference>
<evidence type="ECO:0000259" key="3">
    <source>
        <dbReference type="PROSITE" id="PS50921"/>
    </source>
</evidence>
<dbReference type="SUPFAM" id="SSF55781">
    <property type="entry name" value="GAF domain-like"/>
    <property type="match status" value="1"/>
</dbReference>
<name>A0A193C2P4_AMYOR</name>
<keyword evidence="2" id="KW-0804">Transcription</keyword>
<dbReference type="SMART" id="SM01012">
    <property type="entry name" value="ANTAR"/>
    <property type="match status" value="1"/>
</dbReference>
<accession>A0A193C2P4</accession>
<dbReference type="Proteomes" id="UP000093695">
    <property type="component" value="Chromosome"/>
</dbReference>
<evidence type="ECO:0000256" key="1">
    <source>
        <dbReference type="ARBA" id="ARBA00023015"/>
    </source>
</evidence>
<dbReference type="Gene3D" id="1.10.10.10">
    <property type="entry name" value="Winged helix-like DNA-binding domain superfamily/Winged helix DNA-binding domain"/>
    <property type="match status" value="1"/>
</dbReference>
<proteinExistence type="predicted"/>
<evidence type="ECO:0000313" key="5">
    <source>
        <dbReference type="Proteomes" id="UP000093695"/>
    </source>
</evidence>
<evidence type="ECO:0000256" key="2">
    <source>
        <dbReference type="ARBA" id="ARBA00023163"/>
    </source>
</evidence>
<dbReference type="EMBL" id="CP016174">
    <property type="protein sequence ID" value="ANN18694.1"/>
    <property type="molecule type" value="Genomic_DNA"/>
</dbReference>
<keyword evidence="5" id="KW-1185">Reference proteome</keyword>
<dbReference type="Pfam" id="PF03861">
    <property type="entry name" value="ANTAR"/>
    <property type="match status" value="1"/>
</dbReference>
<protein>
    <submittedName>
        <fullName evidence="4">Transcriptional regulator</fullName>
    </submittedName>
</protein>
<evidence type="ECO:0000313" key="4">
    <source>
        <dbReference type="EMBL" id="ANN18694.1"/>
    </source>
</evidence>
<dbReference type="InterPro" id="IPR029016">
    <property type="entry name" value="GAF-like_dom_sf"/>
</dbReference>
<dbReference type="SMART" id="SM00065">
    <property type="entry name" value="GAF"/>
    <property type="match status" value="1"/>
</dbReference>
<dbReference type="PROSITE" id="PS50921">
    <property type="entry name" value="ANTAR"/>
    <property type="match status" value="1"/>
</dbReference>
<sequence>MARRAPGIEHLDELATTMAALTRTLETESDEAVLLNAVCATAVRAVPGADMASITVVRGDKAETAAGTDPRAFAVDSVQYETGDGPCLRAARTGRTVRLSVEEARESWPRFTASAEEAGVGSYLSTPLDVDERLTGALNLFGLGTHGFRDEDSHLLRLYATVVGFGLRNRREREDARTVNRQLETAIQNRAVIEQAKGILMAVHRITAEEAFRRLITESQHTNTKLHDVAARFVRGARLP</sequence>
<feature type="domain" description="ANTAR" evidence="3">
    <location>
        <begin position="173"/>
        <end position="234"/>
    </location>
</feature>
<dbReference type="InterPro" id="IPR036388">
    <property type="entry name" value="WH-like_DNA-bd_sf"/>
</dbReference>
<organism evidence="4 5">
    <name type="scientific">Amycolatopsis orientalis</name>
    <name type="common">Nocardia orientalis</name>
    <dbReference type="NCBI Taxonomy" id="31958"/>
    <lineage>
        <taxon>Bacteria</taxon>
        <taxon>Bacillati</taxon>
        <taxon>Actinomycetota</taxon>
        <taxon>Actinomycetes</taxon>
        <taxon>Pseudonocardiales</taxon>
        <taxon>Pseudonocardiaceae</taxon>
        <taxon>Amycolatopsis</taxon>
    </lineage>
</organism>
<dbReference type="Pfam" id="PF13185">
    <property type="entry name" value="GAF_2"/>
    <property type="match status" value="1"/>
</dbReference>
<dbReference type="PIRSF" id="PIRSF036625">
    <property type="entry name" value="GAF_ANTAR"/>
    <property type="match status" value="1"/>
</dbReference>
<dbReference type="InterPro" id="IPR005561">
    <property type="entry name" value="ANTAR"/>
</dbReference>